<feature type="domain" description="MobA-like NTP transferase" evidence="2">
    <location>
        <begin position="4"/>
        <end position="122"/>
    </location>
</feature>
<dbReference type="KEGG" id="mefw:F1737_04280"/>
<dbReference type="Gene3D" id="3.90.550.10">
    <property type="entry name" value="Spore Coat Polysaccharide Biosynthesis Protein SpsA, Chain A"/>
    <property type="match status" value="1"/>
</dbReference>
<protein>
    <submittedName>
        <fullName evidence="3">NTP transferase domain-containing protein</fullName>
    </submittedName>
</protein>
<dbReference type="Proteomes" id="UP001301797">
    <property type="component" value="Chromosome"/>
</dbReference>
<dbReference type="EMBL" id="CP043875">
    <property type="protein sequence ID" value="WOF15973.1"/>
    <property type="molecule type" value="Genomic_DNA"/>
</dbReference>
<dbReference type="RefSeq" id="WP_317137540.1">
    <property type="nucleotide sequence ID" value="NZ_CP043875.1"/>
</dbReference>
<evidence type="ECO:0000313" key="4">
    <source>
        <dbReference type="Proteomes" id="UP001301797"/>
    </source>
</evidence>
<dbReference type="AlphaFoldDB" id="A0AA97I2U7"/>
<keyword evidence="1 3" id="KW-0808">Transferase</keyword>
<keyword evidence="4" id="KW-1185">Reference proteome</keyword>
<gene>
    <name evidence="3" type="ORF">F1737_04280</name>
</gene>
<evidence type="ECO:0000259" key="2">
    <source>
        <dbReference type="Pfam" id="PF12804"/>
    </source>
</evidence>
<dbReference type="PANTHER" id="PTHR19136">
    <property type="entry name" value="MOLYBDENUM COFACTOR GUANYLYLTRANSFERASE"/>
    <property type="match status" value="1"/>
</dbReference>
<dbReference type="Pfam" id="PF12804">
    <property type="entry name" value="NTP_transf_3"/>
    <property type="match status" value="1"/>
</dbReference>
<dbReference type="InterPro" id="IPR025877">
    <property type="entry name" value="MobA-like_NTP_Trfase"/>
</dbReference>
<evidence type="ECO:0000256" key="1">
    <source>
        <dbReference type="ARBA" id="ARBA00022679"/>
    </source>
</evidence>
<organism evidence="3 4">
    <name type="scientific">Methanochimaera problematica</name>
    <dbReference type="NCBI Taxonomy" id="2609417"/>
    <lineage>
        <taxon>Archaea</taxon>
        <taxon>Methanobacteriati</taxon>
        <taxon>Methanobacteriota</taxon>
        <taxon>Stenosarchaea group</taxon>
        <taxon>Methanomicrobia</taxon>
        <taxon>Methanomicrobiales</taxon>
        <taxon>Methanomicrobiaceae</taxon>
        <taxon>Methanochimaera</taxon>
    </lineage>
</organism>
<evidence type="ECO:0000313" key="3">
    <source>
        <dbReference type="EMBL" id="WOF15973.1"/>
    </source>
</evidence>
<accession>A0AA97I2U7</accession>
<proteinExistence type="predicted"/>
<dbReference type="InterPro" id="IPR029044">
    <property type="entry name" value="Nucleotide-diphossugar_trans"/>
</dbReference>
<sequence>MLSVIMAGGKGSRLSLGEKPLVKIAGTPMLSYVISAFQRANCDILVIASPAVPMTINWCRANGIDYYKSRGTGYVEDLIECITETGEKSPFFSCVSDLPGIKPLHIEYVWEKYLMSGKEACSVWVPRSLFLSNGCTCSYSEEIDGINACPVGLNILNGENIENEQKEYKIVLNESSLAYNINTKEDFEKVSLYFD</sequence>
<reference evidence="3 4" key="1">
    <citation type="submission" date="2019-09" db="EMBL/GenBank/DDBJ databases">
        <title>The complete genome of Methanoplanus sp. FWC-SCC4.</title>
        <authorList>
            <person name="Chen S.-C."/>
            <person name="Zhou Y.-Z."/>
            <person name="Lai M.-C."/>
        </authorList>
    </citation>
    <scope>NUCLEOTIDE SEQUENCE [LARGE SCALE GENOMIC DNA]</scope>
    <source>
        <strain evidence="3 4">FWC-SCC4</strain>
    </source>
</reference>
<name>A0AA97I2U7_9EURY</name>
<dbReference type="GeneID" id="85229357"/>
<dbReference type="PANTHER" id="PTHR19136:SF86">
    <property type="entry name" value="ADENOSYLCOBINAMIDE-PHOSPHATE GUANYLYLTRANSFERASE"/>
    <property type="match status" value="1"/>
</dbReference>
<dbReference type="SUPFAM" id="SSF53448">
    <property type="entry name" value="Nucleotide-diphospho-sugar transferases"/>
    <property type="match status" value="1"/>
</dbReference>
<dbReference type="GO" id="GO:0016779">
    <property type="term" value="F:nucleotidyltransferase activity"/>
    <property type="evidence" value="ECO:0007669"/>
    <property type="project" value="UniProtKB-ARBA"/>
</dbReference>